<feature type="compositionally biased region" description="Acidic residues" evidence="1">
    <location>
        <begin position="86"/>
        <end position="95"/>
    </location>
</feature>
<protein>
    <submittedName>
        <fullName evidence="2">Uncharacterized protein</fullName>
    </submittedName>
</protein>
<reference evidence="2 3" key="1">
    <citation type="submission" date="2017-03" db="EMBL/GenBank/DDBJ databases">
        <authorList>
            <person name="Afonso C.L."/>
            <person name="Miller P.J."/>
            <person name="Scott M.A."/>
            <person name="Spackman E."/>
            <person name="Goraichik I."/>
            <person name="Dimitrov K.M."/>
            <person name="Suarez D.L."/>
            <person name="Swayne D.E."/>
        </authorList>
    </citation>
    <scope>NUCLEOTIDE SEQUENCE [LARGE SCALE GENOMIC DNA]</scope>
    <source>
        <strain evidence="2 3">CECT 7450</strain>
    </source>
</reference>
<gene>
    <name evidence="2" type="ORF">ROA7450_02940</name>
</gene>
<proteinExistence type="predicted"/>
<organism evidence="2 3">
    <name type="scientific">Roseovarius albus</name>
    <dbReference type="NCBI Taxonomy" id="1247867"/>
    <lineage>
        <taxon>Bacteria</taxon>
        <taxon>Pseudomonadati</taxon>
        <taxon>Pseudomonadota</taxon>
        <taxon>Alphaproteobacteria</taxon>
        <taxon>Rhodobacterales</taxon>
        <taxon>Roseobacteraceae</taxon>
        <taxon>Roseovarius</taxon>
    </lineage>
</organism>
<evidence type="ECO:0000313" key="3">
    <source>
        <dbReference type="Proteomes" id="UP000193061"/>
    </source>
</evidence>
<dbReference type="AlphaFoldDB" id="A0A1X6ZNT8"/>
<keyword evidence="3" id="KW-1185">Reference proteome</keyword>
<feature type="region of interest" description="Disordered" evidence="1">
    <location>
        <begin position="18"/>
        <end position="104"/>
    </location>
</feature>
<dbReference type="RefSeq" id="WP_085806553.1">
    <property type="nucleotide sequence ID" value="NZ_FWFX01000009.1"/>
</dbReference>
<dbReference type="Proteomes" id="UP000193061">
    <property type="component" value="Unassembled WGS sequence"/>
</dbReference>
<evidence type="ECO:0000313" key="2">
    <source>
        <dbReference type="EMBL" id="SLN56721.1"/>
    </source>
</evidence>
<evidence type="ECO:0000256" key="1">
    <source>
        <dbReference type="SAM" id="MobiDB-lite"/>
    </source>
</evidence>
<accession>A0A1X6ZNT8</accession>
<dbReference type="EMBL" id="FWFX01000009">
    <property type="protein sequence ID" value="SLN56721.1"/>
    <property type="molecule type" value="Genomic_DNA"/>
</dbReference>
<sequence length="104" mass="10227">MSNKITITVDLPDGVLASQAVSMDMDEGAAPPPPGGGEDDHAASDAAAPPPEMEAGAQADDSPPPVEDAASGDVEGDGEYPPGFDADSDVVEDAGSDSAPPPPE</sequence>
<name>A0A1X6ZNT8_9RHOB</name>